<sequence>MKNTKFIVSIVSCLLLAFVGRVVFADETSADGYSVSANIPDFQTDTNVSYFDLLLEPKEQKEISIHLVNNSKETATFIADVNNAATNSNGVIDYSKTNFEKDRSAKYELNKLVTPKTQEITLASGEAKDVAFQLKMPDENFKGIILGGIHVEKKDAASKKLEGTGIRNKYAYVIGVKLQNSMDKIDPDLKLLTVKPGLQNSYTTIFAKLQNPTATIMNKLAVNAKITKKGSKEVLYETKSNSLSVAPNTNFNYPIDLKKQKIQPGEYTVTIDATKTETGQKWHLAKNFTIQSDAVKKINKEAIIKKEPINYLPYMIVVGIVLVVVILFLSYKLMRQQNKGR</sequence>
<keyword evidence="1" id="KW-1133">Transmembrane helix</keyword>
<dbReference type="Proteomes" id="UP001245561">
    <property type="component" value="Unassembled WGS sequence"/>
</dbReference>
<name>A0AAW8TET1_9ENTE</name>
<comment type="caution">
    <text evidence="6">The sequence shown here is derived from an EMBL/GenBank/DDBJ whole genome shotgun (WGS) entry which is preliminary data.</text>
</comment>
<evidence type="ECO:0000259" key="4">
    <source>
        <dbReference type="Pfam" id="PF11797"/>
    </source>
</evidence>
<dbReference type="InterPro" id="IPR010317">
    <property type="entry name" value="WxLIP_PGBD"/>
</dbReference>
<evidence type="ECO:0000256" key="1">
    <source>
        <dbReference type="SAM" id="Phobius"/>
    </source>
</evidence>
<feature type="signal peptide" evidence="2">
    <location>
        <begin position="1"/>
        <end position="25"/>
    </location>
</feature>
<feature type="domain" description="WxL Interacting Protein peptidoglycan binding" evidence="3">
    <location>
        <begin position="33"/>
        <end position="153"/>
    </location>
</feature>
<dbReference type="RefSeq" id="WP_311800554.1">
    <property type="nucleotide sequence ID" value="NZ_JARPYR010000011.1"/>
</dbReference>
<accession>A0AAW8TET1</accession>
<keyword evidence="1" id="KW-0812">Transmembrane</keyword>
<feature type="domain" description="WxL Interacting Protein host binding" evidence="4">
    <location>
        <begin position="162"/>
        <end position="300"/>
    </location>
</feature>
<reference evidence="6 8" key="1">
    <citation type="submission" date="2023-03" db="EMBL/GenBank/DDBJ databases">
        <authorList>
            <person name="Shen W."/>
            <person name="Cai J."/>
        </authorList>
    </citation>
    <scope>NUCLEOTIDE SEQUENCE</scope>
    <source>
        <strain evidence="6">P55-2</strain>
        <strain evidence="5 8">P72-2</strain>
    </source>
</reference>
<proteinExistence type="predicted"/>
<evidence type="ECO:0000313" key="7">
    <source>
        <dbReference type="Proteomes" id="UP001245561"/>
    </source>
</evidence>
<keyword evidence="8" id="KW-1185">Reference proteome</keyword>
<keyword evidence="2" id="KW-0732">Signal</keyword>
<feature type="chain" id="PRO_5043331328" evidence="2">
    <location>
        <begin position="26"/>
        <end position="341"/>
    </location>
</feature>
<gene>
    <name evidence="6" type="ORF">P7D36_03355</name>
    <name evidence="5" type="ORF">P7D39_07055</name>
</gene>
<dbReference type="Pfam" id="PF06030">
    <property type="entry name" value="WxLIP_PGBD"/>
    <property type="match status" value="1"/>
</dbReference>
<evidence type="ECO:0000259" key="3">
    <source>
        <dbReference type="Pfam" id="PF06030"/>
    </source>
</evidence>
<keyword evidence="1" id="KW-0472">Membrane</keyword>
<evidence type="ECO:0000313" key="5">
    <source>
        <dbReference type="EMBL" id="MDT2596757.1"/>
    </source>
</evidence>
<dbReference type="EMBL" id="JARPYR010000011">
    <property type="protein sequence ID" value="MDT2596757.1"/>
    <property type="molecule type" value="Genomic_DNA"/>
</dbReference>
<dbReference type="EMBL" id="JARPYT010000003">
    <property type="protein sequence ID" value="MDT2636553.1"/>
    <property type="molecule type" value="Genomic_DNA"/>
</dbReference>
<evidence type="ECO:0000313" key="8">
    <source>
        <dbReference type="Proteomes" id="UP001256547"/>
    </source>
</evidence>
<evidence type="ECO:0000256" key="2">
    <source>
        <dbReference type="SAM" id="SignalP"/>
    </source>
</evidence>
<organism evidence="6 7">
    <name type="scientific">Enterococcus dongliensis</name>
    <dbReference type="NCBI Taxonomy" id="2559925"/>
    <lineage>
        <taxon>Bacteria</taxon>
        <taxon>Bacillati</taxon>
        <taxon>Bacillota</taxon>
        <taxon>Bacilli</taxon>
        <taxon>Lactobacillales</taxon>
        <taxon>Enterococcaceae</taxon>
        <taxon>Enterococcus</taxon>
    </lineage>
</organism>
<dbReference type="Proteomes" id="UP001256547">
    <property type="component" value="Unassembled WGS sequence"/>
</dbReference>
<dbReference type="Pfam" id="PF11797">
    <property type="entry name" value="WxLIP_HBD"/>
    <property type="match status" value="1"/>
</dbReference>
<feature type="transmembrane region" description="Helical" evidence="1">
    <location>
        <begin position="311"/>
        <end position="331"/>
    </location>
</feature>
<evidence type="ECO:0000313" key="6">
    <source>
        <dbReference type="EMBL" id="MDT2636553.1"/>
    </source>
</evidence>
<protein>
    <submittedName>
        <fullName evidence="6">DUF916 and DUF3324 domain-containing protein</fullName>
    </submittedName>
</protein>
<dbReference type="AlphaFoldDB" id="A0AAW8TET1"/>
<dbReference type="InterPro" id="IPR021759">
    <property type="entry name" value="WxLIP_HBD"/>
</dbReference>